<dbReference type="GO" id="GO:0000226">
    <property type="term" value="P:microtubule cytoskeleton organization"/>
    <property type="evidence" value="ECO:0007669"/>
    <property type="project" value="TreeGrafter"/>
</dbReference>
<dbReference type="EnsemblMetazoa" id="XM_022810501">
    <property type="protein sequence ID" value="XP_022666236"/>
    <property type="gene ID" value="LOC111252494"/>
</dbReference>
<dbReference type="PANTHER" id="PTHR11501">
    <property type="entry name" value="MICROTUBULE-ASSOCIATED PROTEIN"/>
    <property type="match status" value="1"/>
</dbReference>
<dbReference type="RefSeq" id="XP_022666235.1">
    <property type="nucleotide sequence ID" value="XM_022810500.1"/>
</dbReference>
<sequence>MPVERYAMRAGRLNPKVHSSPLHTCRSLTAAQSTAIKATGPIMKTTVPVAVTSGQLQWNNGNDRNNDNIRASMSICGVPPKKVEIGIAPPPNIAEVKSRIGSMDNVKHKPQGGNVKVETQKLDWSANSRVGSMQNANYRPGGGEKKIMTQKVLISAQSKIGSLDNATHKPGGGNVKVESRKLDFKEKARSKVGSMDNVKHVPGGGNIQIFDQKYATSCTKTKRISSPCSDTSNEKRSLPQTPTTQTEQ</sequence>
<proteinExistence type="predicted"/>
<dbReference type="RefSeq" id="XP_022666236.1">
    <property type="nucleotide sequence ID" value="XM_022810501.1"/>
</dbReference>
<keyword evidence="2 6" id="KW-0963">Cytoplasm</keyword>
<dbReference type="InterPro" id="IPR027324">
    <property type="entry name" value="MAP2/MAP4/Tau"/>
</dbReference>
<keyword evidence="6" id="KW-0493">Microtubule</keyword>
<evidence type="ECO:0000313" key="8">
    <source>
        <dbReference type="EnsemblMetazoa" id="XP_022666238"/>
    </source>
</evidence>
<dbReference type="GO" id="GO:0008017">
    <property type="term" value="F:microtubule binding"/>
    <property type="evidence" value="ECO:0007669"/>
    <property type="project" value="InterPro"/>
</dbReference>
<dbReference type="PROSITE" id="PS51491">
    <property type="entry name" value="TAU_MAP_2"/>
    <property type="match status" value="3"/>
</dbReference>
<name>A0A7M7KUY8_VARDE</name>
<dbReference type="GO" id="GO:0031175">
    <property type="term" value="P:neuron projection development"/>
    <property type="evidence" value="ECO:0007669"/>
    <property type="project" value="TreeGrafter"/>
</dbReference>
<keyword evidence="3" id="KW-0597">Phosphoprotein</keyword>
<dbReference type="KEGG" id="vde:111252494"/>
<dbReference type="Pfam" id="PF00418">
    <property type="entry name" value="Tubulin-binding"/>
    <property type="match status" value="4"/>
</dbReference>
<dbReference type="GO" id="GO:0005874">
    <property type="term" value="C:microtubule"/>
    <property type="evidence" value="ECO:0007669"/>
    <property type="project" value="UniProtKB-KW"/>
</dbReference>
<dbReference type="Proteomes" id="UP000594260">
    <property type="component" value="Unplaced"/>
</dbReference>
<evidence type="ECO:0000256" key="3">
    <source>
        <dbReference type="ARBA" id="ARBA00022553"/>
    </source>
</evidence>
<feature type="compositionally biased region" description="Polar residues" evidence="7">
    <location>
        <begin position="238"/>
        <end position="248"/>
    </location>
</feature>
<dbReference type="GeneID" id="111252494"/>
<dbReference type="PANTHER" id="PTHR11501:SF18">
    <property type="entry name" value="MICROTUBULE-ASSOCIATED PROTEIN"/>
    <property type="match status" value="1"/>
</dbReference>
<evidence type="ECO:0000256" key="7">
    <source>
        <dbReference type="SAM" id="MobiDB-lite"/>
    </source>
</evidence>
<evidence type="ECO:0000256" key="2">
    <source>
        <dbReference type="ARBA" id="ARBA00022490"/>
    </source>
</evidence>
<dbReference type="PROSITE" id="PS00229">
    <property type="entry name" value="TAU_MAP_1"/>
    <property type="match status" value="1"/>
</dbReference>
<evidence type="ECO:0000313" key="9">
    <source>
        <dbReference type="Proteomes" id="UP000594260"/>
    </source>
</evidence>
<dbReference type="EnsemblMetazoa" id="XM_022810502">
    <property type="protein sequence ID" value="XP_022666237"/>
    <property type="gene ID" value="LOC111252494"/>
</dbReference>
<keyword evidence="4" id="KW-0677">Repeat</keyword>
<comment type="subcellular location">
    <subcellularLocation>
        <location evidence="1 6">Cytoplasm</location>
        <location evidence="1 6">Cytoskeleton</location>
    </subcellularLocation>
</comment>
<keyword evidence="5 6" id="KW-0206">Cytoskeleton</keyword>
<dbReference type="InterPro" id="IPR001084">
    <property type="entry name" value="MAP_tubulin-bd_rpt"/>
</dbReference>
<evidence type="ECO:0000256" key="1">
    <source>
        <dbReference type="ARBA" id="ARBA00004245"/>
    </source>
</evidence>
<organism evidence="8 9">
    <name type="scientific">Varroa destructor</name>
    <name type="common">Honeybee mite</name>
    <dbReference type="NCBI Taxonomy" id="109461"/>
    <lineage>
        <taxon>Eukaryota</taxon>
        <taxon>Metazoa</taxon>
        <taxon>Ecdysozoa</taxon>
        <taxon>Arthropoda</taxon>
        <taxon>Chelicerata</taxon>
        <taxon>Arachnida</taxon>
        <taxon>Acari</taxon>
        <taxon>Parasitiformes</taxon>
        <taxon>Mesostigmata</taxon>
        <taxon>Gamasina</taxon>
        <taxon>Dermanyssoidea</taxon>
        <taxon>Varroidae</taxon>
        <taxon>Varroa</taxon>
    </lineage>
</organism>
<reference evidence="8" key="1">
    <citation type="submission" date="2021-01" db="UniProtKB">
        <authorList>
            <consortium name="EnsemblMetazoa"/>
        </authorList>
    </citation>
    <scope>IDENTIFICATION</scope>
</reference>
<protein>
    <recommendedName>
        <fullName evidence="6">Microtubule-associated protein</fullName>
    </recommendedName>
</protein>
<dbReference type="GO" id="GO:0043005">
    <property type="term" value="C:neuron projection"/>
    <property type="evidence" value="ECO:0007669"/>
    <property type="project" value="TreeGrafter"/>
</dbReference>
<feature type="compositionally biased region" description="Polar residues" evidence="7">
    <location>
        <begin position="220"/>
        <end position="231"/>
    </location>
</feature>
<dbReference type="InParanoid" id="A0A7M7KUY8"/>
<dbReference type="EnsemblMetazoa" id="XM_022810503">
    <property type="protein sequence ID" value="XP_022666238"/>
    <property type="gene ID" value="LOC111252494"/>
</dbReference>
<evidence type="ECO:0000256" key="5">
    <source>
        <dbReference type="ARBA" id="ARBA00023212"/>
    </source>
</evidence>
<feature type="region of interest" description="Disordered" evidence="7">
    <location>
        <begin position="220"/>
        <end position="248"/>
    </location>
</feature>
<dbReference type="AlphaFoldDB" id="A0A7M7KUY8"/>
<evidence type="ECO:0000256" key="4">
    <source>
        <dbReference type="ARBA" id="ARBA00022737"/>
    </source>
</evidence>
<dbReference type="EnsemblMetazoa" id="XM_022810500">
    <property type="protein sequence ID" value="XP_022666235"/>
    <property type="gene ID" value="LOC111252494"/>
</dbReference>
<dbReference type="RefSeq" id="XP_022666237.1">
    <property type="nucleotide sequence ID" value="XM_022810502.1"/>
</dbReference>
<dbReference type="OrthoDB" id="9378527at2759"/>
<evidence type="ECO:0000256" key="6">
    <source>
        <dbReference type="RuleBase" id="RU000686"/>
    </source>
</evidence>
<accession>A0A7M7KUY8</accession>
<dbReference type="RefSeq" id="XP_022666238.1">
    <property type="nucleotide sequence ID" value="XM_022810503.1"/>
</dbReference>
<keyword evidence="9" id="KW-1185">Reference proteome</keyword>